<proteinExistence type="predicted"/>
<feature type="non-terminal residue" evidence="1">
    <location>
        <position position="68"/>
    </location>
</feature>
<evidence type="ECO:0000313" key="1">
    <source>
        <dbReference type="EMBL" id="MFD1045660.1"/>
    </source>
</evidence>
<dbReference type="Proteomes" id="UP001597045">
    <property type="component" value="Unassembled WGS sequence"/>
</dbReference>
<dbReference type="EMBL" id="JBHTIS010000372">
    <property type="protein sequence ID" value="MFD1045660.1"/>
    <property type="molecule type" value="Genomic_DNA"/>
</dbReference>
<reference evidence="2" key="1">
    <citation type="journal article" date="2019" name="Int. J. Syst. Evol. Microbiol.">
        <title>The Global Catalogue of Microorganisms (GCM) 10K type strain sequencing project: providing services to taxonomists for standard genome sequencing and annotation.</title>
        <authorList>
            <consortium name="The Broad Institute Genomics Platform"/>
            <consortium name="The Broad Institute Genome Sequencing Center for Infectious Disease"/>
            <person name="Wu L."/>
            <person name="Ma J."/>
        </authorList>
    </citation>
    <scope>NUCLEOTIDE SEQUENCE [LARGE SCALE GENOMIC DNA]</scope>
    <source>
        <strain evidence="2">JCM 31486</strain>
    </source>
</reference>
<keyword evidence="2" id="KW-1185">Reference proteome</keyword>
<gene>
    <name evidence="1" type="ORF">ACFQ1S_08815</name>
</gene>
<name>A0ABW3M4P8_9PSEU</name>
<organism evidence="1 2">
    <name type="scientific">Kibdelosporangium lantanae</name>
    <dbReference type="NCBI Taxonomy" id="1497396"/>
    <lineage>
        <taxon>Bacteria</taxon>
        <taxon>Bacillati</taxon>
        <taxon>Actinomycetota</taxon>
        <taxon>Actinomycetes</taxon>
        <taxon>Pseudonocardiales</taxon>
        <taxon>Pseudonocardiaceae</taxon>
        <taxon>Kibdelosporangium</taxon>
    </lineage>
</organism>
<comment type="caution">
    <text evidence="1">The sequence shown here is derived from an EMBL/GenBank/DDBJ whole genome shotgun (WGS) entry which is preliminary data.</text>
</comment>
<sequence length="68" mass="7330">MAKQKITGRIEPGSVDWVYVPVVVPEGANRVEVAYTYDRPDVPPGVRGNALDIGIFGPEGEFRGWSGG</sequence>
<protein>
    <submittedName>
        <fullName evidence="1">Phosphoesterase</fullName>
    </submittedName>
</protein>
<accession>A0ABW3M4P8</accession>
<evidence type="ECO:0000313" key="2">
    <source>
        <dbReference type="Proteomes" id="UP001597045"/>
    </source>
</evidence>